<sequence>MTENWLLERAWLGDPGGAVAEGVLVEVEDGRFASVQEGVRELPRDAHRLAGLTVPGLANCHSHAFHRALRGRTQRERGTFWTWRGQMYDAAARLDPDLYYDLARATYREMLATGFTSVGEFHYLHHGPGGRRYDNPNVMGLALVEAARDVGIRIALLDTCYVAAGIGRPPEGVQARFSDGDANAWASRLERFEYVEDDEVVLGTAVHSVRAVPRAQIGVVAAWAEAHEAPLHVHLSEQVAENEACLAAYGATPTEVLDVAGALGPRTTVVHATHLTGRDIAALGGASAYACFCPTTERDLGDGTGPSLRLRDAGARLTLGTDSHAVVDAFEEMRAVELDERLAARSRGHWTSAELLVAATADGHASLGFPDAGRIEVGARADLVTLDVASPRTAGTGATVETAVFAAGAADVVHVVAGGRVVATRGQHREIGRELETAVTDLWGRP</sequence>
<dbReference type="InterPro" id="IPR006680">
    <property type="entry name" value="Amidohydro-rel"/>
</dbReference>
<reference evidence="3 4" key="1">
    <citation type="submission" date="2021-08" db="EMBL/GenBank/DDBJ databases">
        <title>Nocardioides bacterium WL0053 sp. nov., isolated from the sediment.</title>
        <authorList>
            <person name="Wang L."/>
            <person name="Zhang D."/>
            <person name="Zhang A."/>
        </authorList>
    </citation>
    <scope>NUCLEOTIDE SEQUENCE [LARGE SCALE GENOMIC DNA]</scope>
    <source>
        <strain evidence="3 4">WL0053</strain>
    </source>
</reference>
<evidence type="ECO:0000256" key="1">
    <source>
        <dbReference type="ARBA" id="ARBA00022801"/>
    </source>
</evidence>
<feature type="domain" description="Amidohydrolase-related" evidence="2">
    <location>
        <begin position="54"/>
        <end position="422"/>
    </location>
</feature>
<dbReference type="GO" id="GO:0050416">
    <property type="term" value="F:formimidoylglutamate deiminase activity"/>
    <property type="evidence" value="ECO:0007669"/>
    <property type="project" value="UniProtKB-EC"/>
</dbReference>
<dbReference type="PANTHER" id="PTHR43794:SF11">
    <property type="entry name" value="AMIDOHYDROLASE-RELATED DOMAIN-CONTAINING PROTEIN"/>
    <property type="match status" value="1"/>
</dbReference>
<dbReference type="Gene3D" id="2.30.40.10">
    <property type="entry name" value="Urease, subunit C, domain 1"/>
    <property type="match status" value="1"/>
</dbReference>
<dbReference type="EMBL" id="JAIEZQ010000001">
    <property type="protein sequence ID" value="MBY9073949.1"/>
    <property type="molecule type" value="Genomic_DNA"/>
</dbReference>
<evidence type="ECO:0000259" key="2">
    <source>
        <dbReference type="Pfam" id="PF01979"/>
    </source>
</evidence>
<evidence type="ECO:0000313" key="3">
    <source>
        <dbReference type="EMBL" id="MBY9073949.1"/>
    </source>
</evidence>
<accession>A0ABS7RFZ4</accession>
<dbReference type="RefSeq" id="WP_221023686.1">
    <property type="nucleotide sequence ID" value="NZ_JAIEZQ010000001.1"/>
</dbReference>
<organism evidence="3 4">
    <name type="scientific">Nocardioides jiangsuensis</name>
    <dbReference type="NCBI Taxonomy" id="2866161"/>
    <lineage>
        <taxon>Bacteria</taxon>
        <taxon>Bacillati</taxon>
        <taxon>Actinomycetota</taxon>
        <taxon>Actinomycetes</taxon>
        <taxon>Propionibacteriales</taxon>
        <taxon>Nocardioidaceae</taxon>
        <taxon>Nocardioides</taxon>
    </lineage>
</organism>
<dbReference type="SUPFAM" id="SSF51556">
    <property type="entry name" value="Metallo-dependent hydrolases"/>
    <property type="match status" value="1"/>
</dbReference>
<comment type="caution">
    <text evidence="3">The sequence shown here is derived from an EMBL/GenBank/DDBJ whole genome shotgun (WGS) entry which is preliminary data.</text>
</comment>
<dbReference type="NCBIfam" id="TIGR02022">
    <property type="entry name" value="hutF"/>
    <property type="match status" value="1"/>
</dbReference>
<gene>
    <name evidence="3" type="ORF">K1X13_03845</name>
</gene>
<dbReference type="SUPFAM" id="SSF51338">
    <property type="entry name" value="Composite domain of metallo-dependent hydrolases"/>
    <property type="match status" value="1"/>
</dbReference>
<protein>
    <submittedName>
        <fullName evidence="3">Formimidoylglutamate deiminase</fullName>
        <ecNumber evidence="3">3.5.3.13</ecNumber>
    </submittedName>
</protein>
<dbReference type="InterPro" id="IPR011059">
    <property type="entry name" value="Metal-dep_hydrolase_composite"/>
</dbReference>
<evidence type="ECO:0000313" key="4">
    <source>
        <dbReference type="Proteomes" id="UP000754710"/>
    </source>
</evidence>
<dbReference type="Pfam" id="PF01979">
    <property type="entry name" value="Amidohydro_1"/>
    <property type="match status" value="1"/>
</dbReference>
<dbReference type="InterPro" id="IPR010252">
    <property type="entry name" value="HutF"/>
</dbReference>
<proteinExistence type="predicted"/>
<dbReference type="PANTHER" id="PTHR43794">
    <property type="entry name" value="AMINOHYDROLASE SSNA-RELATED"/>
    <property type="match status" value="1"/>
</dbReference>
<name>A0ABS7RFZ4_9ACTN</name>
<dbReference type="NCBIfam" id="NF006681">
    <property type="entry name" value="PRK09229.1-2"/>
    <property type="match status" value="1"/>
</dbReference>
<dbReference type="EC" id="3.5.3.13" evidence="3"/>
<dbReference type="Proteomes" id="UP000754710">
    <property type="component" value="Unassembled WGS sequence"/>
</dbReference>
<keyword evidence="1 3" id="KW-0378">Hydrolase</keyword>
<dbReference type="Gene3D" id="3.20.20.140">
    <property type="entry name" value="Metal-dependent hydrolases"/>
    <property type="match status" value="1"/>
</dbReference>
<dbReference type="InterPro" id="IPR032466">
    <property type="entry name" value="Metal_Hydrolase"/>
</dbReference>
<dbReference type="InterPro" id="IPR050287">
    <property type="entry name" value="MTA/SAH_deaminase"/>
</dbReference>
<keyword evidence="4" id="KW-1185">Reference proteome</keyword>